<dbReference type="PROSITE" id="PS51032">
    <property type="entry name" value="AP2_ERF"/>
    <property type="match status" value="1"/>
</dbReference>
<dbReference type="PANTHER" id="PTHR31194">
    <property type="entry name" value="SHN SHINE , DNA BINDING / TRANSCRIPTION FACTOR"/>
    <property type="match status" value="1"/>
</dbReference>
<dbReference type="InterPro" id="IPR016177">
    <property type="entry name" value="DNA-bd_dom_sf"/>
</dbReference>
<dbReference type="InterPro" id="IPR050913">
    <property type="entry name" value="AP2/ERF_ERF"/>
</dbReference>
<dbReference type="Gene3D" id="3.30.730.10">
    <property type="entry name" value="AP2/ERF domain"/>
    <property type="match status" value="1"/>
</dbReference>
<name>A0A4U6T6I3_SETVI</name>
<dbReference type="Proteomes" id="UP000298652">
    <property type="component" value="Chromosome 9"/>
</dbReference>
<protein>
    <recommendedName>
        <fullName evidence="8">AP2/ERF domain-containing protein</fullName>
    </recommendedName>
</protein>
<evidence type="ECO:0000256" key="6">
    <source>
        <dbReference type="ARBA" id="ARBA00024343"/>
    </source>
</evidence>
<dbReference type="InterPro" id="IPR001471">
    <property type="entry name" value="AP2/ERF_dom"/>
</dbReference>
<dbReference type="InterPro" id="IPR036955">
    <property type="entry name" value="AP2/ERF_dom_sf"/>
</dbReference>
<evidence type="ECO:0000313" key="10">
    <source>
        <dbReference type="Proteomes" id="UP000298652"/>
    </source>
</evidence>
<keyword evidence="4" id="KW-0804">Transcription</keyword>
<dbReference type="Gramene" id="TKV92546">
    <property type="protein sequence ID" value="TKV92546"/>
    <property type="gene ID" value="SEVIR_9G168400v2"/>
</dbReference>
<dbReference type="PANTHER" id="PTHR31194:SF193">
    <property type="entry name" value="AP2_ERF DOMAIN-CONTAINING PROTEIN"/>
    <property type="match status" value="1"/>
</dbReference>
<evidence type="ECO:0000256" key="5">
    <source>
        <dbReference type="ARBA" id="ARBA00023242"/>
    </source>
</evidence>
<comment type="subcellular location">
    <subcellularLocation>
        <location evidence="1">Nucleus</location>
    </subcellularLocation>
</comment>
<sequence>MALKRKASSGLADDLMISCGGGDHSHAPPPLATGNSSFVPAAASSRASWAEAVGAAAAAQRGRKRFVGVRQRPSGRWVAEIKDTIQKIRVWLGTFDTAEEAARAYDEAACLLRGANTRTNFWPRAAGAAAAAATSLQHPPPPPSALPSKVTNLLLLRLKKARSSAGAVAQQAAPPVQHRQAQQVYGGQEEYSFHVDDFLSYDDNSTGDELQAVKHEEGSNCSQETEDDGEEEEEEAPLDFGFMDKQPSPAREADDAAGLYSPFEVVADELGGAADVEPSSAYGGESTASEPSGAIDEVMKRMKYERKLSASLYALSGVSECLRMRLGDGGDIGTGRHELALSGLRDACRKQQQEVVDEGGVNVVGHDESSSCSNSVSSEATSSSPEAASPPQDAKAVDSDMLLWSSLDLPPIC</sequence>
<keyword evidence="5" id="KW-0539">Nucleus</keyword>
<dbReference type="PRINTS" id="PR00367">
    <property type="entry name" value="ETHRSPELEMNT"/>
</dbReference>
<keyword evidence="3" id="KW-0238">DNA-binding</keyword>
<gene>
    <name evidence="9" type="ORF">SEVIR_9G168400v2</name>
</gene>
<dbReference type="GO" id="GO:0005634">
    <property type="term" value="C:nucleus"/>
    <property type="evidence" value="ECO:0007669"/>
    <property type="project" value="UniProtKB-SubCell"/>
</dbReference>
<evidence type="ECO:0000256" key="1">
    <source>
        <dbReference type="ARBA" id="ARBA00004123"/>
    </source>
</evidence>
<evidence type="ECO:0000256" key="3">
    <source>
        <dbReference type="ARBA" id="ARBA00023125"/>
    </source>
</evidence>
<proteinExistence type="inferred from homology"/>
<feature type="compositionally biased region" description="Low complexity" evidence="7">
    <location>
        <begin position="358"/>
        <end position="391"/>
    </location>
</feature>
<keyword evidence="2" id="KW-0805">Transcription regulation</keyword>
<feature type="region of interest" description="Disordered" evidence="7">
    <location>
        <begin position="358"/>
        <end position="396"/>
    </location>
</feature>
<comment type="similarity">
    <text evidence="6">Belongs to the AP2/ERF transcription factor family. ERF subfamily.</text>
</comment>
<feature type="region of interest" description="Disordered" evidence="7">
    <location>
        <begin position="212"/>
        <end position="255"/>
    </location>
</feature>
<dbReference type="EMBL" id="CM016560">
    <property type="protein sequence ID" value="TKV92546.1"/>
    <property type="molecule type" value="Genomic_DNA"/>
</dbReference>
<evidence type="ECO:0000256" key="7">
    <source>
        <dbReference type="SAM" id="MobiDB-lite"/>
    </source>
</evidence>
<evidence type="ECO:0000259" key="8">
    <source>
        <dbReference type="PROSITE" id="PS51032"/>
    </source>
</evidence>
<evidence type="ECO:0000313" key="9">
    <source>
        <dbReference type="EMBL" id="TKV92546.1"/>
    </source>
</evidence>
<evidence type="ECO:0000256" key="2">
    <source>
        <dbReference type="ARBA" id="ARBA00023015"/>
    </source>
</evidence>
<dbReference type="AlphaFoldDB" id="A0A4U6T6I3"/>
<dbReference type="FunFam" id="3.30.730.10:FF:000005">
    <property type="entry name" value="ethylene-responsive transcription factor RAP2-11"/>
    <property type="match status" value="1"/>
</dbReference>
<dbReference type="Pfam" id="PF00847">
    <property type="entry name" value="AP2"/>
    <property type="match status" value="1"/>
</dbReference>
<keyword evidence="10" id="KW-1185">Reference proteome</keyword>
<dbReference type="SMART" id="SM00380">
    <property type="entry name" value="AP2"/>
    <property type="match status" value="1"/>
</dbReference>
<feature type="compositionally biased region" description="Acidic residues" evidence="7">
    <location>
        <begin position="224"/>
        <end position="237"/>
    </location>
</feature>
<feature type="domain" description="AP2/ERF" evidence="8">
    <location>
        <begin position="65"/>
        <end position="122"/>
    </location>
</feature>
<accession>A0A4U6T6I3</accession>
<dbReference type="OMA" id="ENDDCRE"/>
<organism evidence="9 10">
    <name type="scientific">Setaria viridis</name>
    <name type="common">Green bristlegrass</name>
    <name type="synonym">Setaria italica subsp. viridis</name>
    <dbReference type="NCBI Taxonomy" id="4556"/>
    <lineage>
        <taxon>Eukaryota</taxon>
        <taxon>Viridiplantae</taxon>
        <taxon>Streptophyta</taxon>
        <taxon>Embryophyta</taxon>
        <taxon>Tracheophyta</taxon>
        <taxon>Spermatophyta</taxon>
        <taxon>Magnoliopsida</taxon>
        <taxon>Liliopsida</taxon>
        <taxon>Poales</taxon>
        <taxon>Poaceae</taxon>
        <taxon>PACMAD clade</taxon>
        <taxon>Panicoideae</taxon>
        <taxon>Panicodae</taxon>
        <taxon>Paniceae</taxon>
        <taxon>Cenchrinae</taxon>
        <taxon>Setaria</taxon>
    </lineage>
</organism>
<dbReference type="GO" id="GO:0003677">
    <property type="term" value="F:DNA binding"/>
    <property type="evidence" value="ECO:0007669"/>
    <property type="project" value="UniProtKB-KW"/>
</dbReference>
<reference evidence="9" key="1">
    <citation type="submission" date="2019-03" db="EMBL/GenBank/DDBJ databases">
        <title>WGS assembly of Setaria viridis.</title>
        <authorList>
            <person name="Huang P."/>
            <person name="Jenkins J."/>
            <person name="Grimwood J."/>
            <person name="Barry K."/>
            <person name="Healey A."/>
            <person name="Mamidi S."/>
            <person name="Sreedasyam A."/>
            <person name="Shu S."/>
            <person name="Feldman M."/>
            <person name="Wu J."/>
            <person name="Yu Y."/>
            <person name="Chen C."/>
            <person name="Johnson J."/>
            <person name="Rokhsar D."/>
            <person name="Baxter I."/>
            <person name="Schmutz J."/>
            <person name="Brutnell T."/>
            <person name="Kellogg E."/>
        </authorList>
    </citation>
    <scope>NUCLEOTIDE SEQUENCE [LARGE SCALE GENOMIC DNA]</scope>
</reference>
<dbReference type="CDD" id="cd00018">
    <property type="entry name" value="AP2"/>
    <property type="match status" value="1"/>
</dbReference>
<dbReference type="SUPFAM" id="SSF54171">
    <property type="entry name" value="DNA-binding domain"/>
    <property type="match status" value="1"/>
</dbReference>
<dbReference type="GO" id="GO:0003700">
    <property type="term" value="F:DNA-binding transcription factor activity"/>
    <property type="evidence" value="ECO:0007669"/>
    <property type="project" value="InterPro"/>
</dbReference>
<evidence type="ECO:0000256" key="4">
    <source>
        <dbReference type="ARBA" id="ARBA00023163"/>
    </source>
</evidence>